<evidence type="ECO:0000256" key="1">
    <source>
        <dbReference type="SAM" id="MobiDB-lite"/>
    </source>
</evidence>
<dbReference type="AlphaFoldDB" id="A0A0M3JRT7"/>
<dbReference type="WBParaSite" id="ASIM_0001063901-mRNA-1">
    <property type="protein sequence ID" value="ASIM_0001063901-mRNA-1"/>
    <property type="gene ID" value="ASIM_0001063901"/>
</dbReference>
<protein>
    <submittedName>
        <fullName evidence="4">PDZ domain-containing protein</fullName>
    </submittedName>
</protein>
<evidence type="ECO:0000313" key="2">
    <source>
        <dbReference type="EMBL" id="VDK42506.1"/>
    </source>
</evidence>
<feature type="region of interest" description="Disordered" evidence="1">
    <location>
        <begin position="1"/>
        <end position="59"/>
    </location>
</feature>
<dbReference type="SUPFAM" id="SSF50156">
    <property type="entry name" value="PDZ domain-like"/>
    <property type="match status" value="1"/>
</dbReference>
<dbReference type="EMBL" id="UYRR01030987">
    <property type="protein sequence ID" value="VDK42506.1"/>
    <property type="molecule type" value="Genomic_DNA"/>
</dbReference>
<sequence length="385" mass="43955">MQKECQVSRSSSSSRRCKRKNRETSLRKAVNRVKGQQNLIESQNKNARRPKAEKPREAQTKLGFAGNLSSDLTTEIRIPAIFKRQFKFGVIVSKSLLVVKIDDDSFLQGKLRLCDFIMKIGDRDIMSKAEFYVQMRNMRRSEEEFTLTVQRPRWNRVADYLPNGYDRVPGYSYIKALLLQYPGAALGMNIKSYNSKVYITHTEQLSIAVQSCLMGDCIVAVEGTPITTVACCNALIISYLSIKKFTVLTLERPVDDQAVQVVRCALLAEKKPEINARMAADTTEIGLQEAEKVRQRKYVKKLRSIYRPHQRKSSDKRHVQMAELSLYTPITCDPYNPILMKAVPPKRMDVFYANLGKRDIPSTSNINSYKPLLQITQPANSLQKM</sequence>
<feature type="compositionally biased region" description="Basic and acidic residues" evidence="1">
    <location>
        <begin position="50"/>
        <end position="59"/>
    </location>
</feature>
<keyword evidence="3" id="KW-1185">Reference proteome</keyword>
<dbReference type="InterPro" id="IPR036034">
    <property type="entry name" value="PDZ_sf"/>
</dbReference>
<evidence type="ECO:0000313" key="4">
    <source>
        <dbReference type="WBParaSite" id="ASIM_0001063901-mRNA-1"/>
    </source>
</evidence>
<dbReference type="PANTHER" id="PTHR31327">
    <property type="entry name" value="SPERM MEIOSIS PDZ DOMAIN CONTAINING PROTEINS-RELATED"/>
    <property type="match status" value="1"/>
</dbReference>
<feature type="compositionally biased region" description="Polar residues" evidence="1">
    <location>
        <begin position="34"/>
        <end position="45"/>
    </location>
</feature>
<evidence type="ECO:0000313" key="3">
    <source>
        <dbReference type="Proteomes" id="UP000267096"/>
    </source>
</evidence>
<dbReference type="InterPro" id="IPR040264">
    <property type="entry name" value="T15H9.4-like"/>
</dbReference>
<dbReference type="PANTHER" id="PTHR31327:SF7">
    <property type="entry name" value="PDZ DOMAIN-CONTAINING PROTEIN"/>
    <property type="match status" value="1"/>
</dbReference>
<proteinExistence type="predicted"/>
<accession>A0A0M3JRT7</accession>
<dbReference type="OrthoDB" id="5875756at2759"/>
<organism evidence="4">
    <name type="scientific">Anisakis simplex</name>
    <name type="common">Herring worm</name>
    <dbReference type="NCBI Taxonomy" id="6269"/>
    <lineage>
        <taxon>Eukaryota</taxon>
        <taxon>Metazoa</taxon>
        <taxon>Ecdysozoa</taxon>
        <taxon>Nematoda</taxon>
        <taxon>Chromadorea</taxon>
        <taxon>Rhabditida</taxon>
        <taxon>Spirurina</taxon>
        <taxon>Ascaridomorpha</taxon>
        <taxon>Ascaridoidea</taxon>
        <taxon>Anisakidae</taxon>
        <taxon>Anisakis</taxon>
        <taxon>Anisakis simplex complex</taxon>
    </lineage>
</organism>
<reference evidence="2 3" key="2">
    <citation type="submission" date="2018-11" db="EMBL/GenBank/DDBJ databases">
        <authorList>
            <consortium name="Pathogen Informatics"/>
        </authorList>
    </citation>
    <scope>NUCLEOTIDE SEQUENCE [LARGE SCALE GENOMIC DNA]</scope>
</reference>
<reference evidence="4" key="1">
    <citation type="submission" date="2016-04" db="UniProtKB">
        <authorList>
            <consortium name="WormBaseParasite"/>
        </authorList>
    </citation>
    <scope>IDENTIFICATION</scope>
</reference>
<gene>
    <name evidence="2" type="ORF">ASIM_LOCUS10197</name>
</gene>
<name>A0A0M3JRT7_ANISI</name>
<dbReference type="Proteomes" id="UP000267096">
    <property type="component" value="Unassembled WGS sequence"/>
</dbReference>